<dbReference type="SUPFAM" id="SSF46689">
    <property type="entry name" value="Homeodomain-like"/>
    <property type="match status" value="1"/>
</dbReference>
<dbReference type="Proteomes" id="UP001218364">
    <property type="component" value="Unassembled WGS sequence"/>
</dbReference>
<accession>A0A1B0ZUV9</accession>
<keyword evidence="3" id="KW-0804">Transcription</keyword>
<dbReference type="RefSeq" id="WP_065272695.1">
    <property type="nucleotide sequence ID" value="NZ_CP015124.1"/>
</dbReference>
<dbReference type="EMBL" id="CP015124">
    <property type="protein sequence ID" value="ANP37955.1"/>
    <property type="molecule type" value="Genomic_DNA"/>
</dbReference>
<reference evidence="6 8" key="1">
    <citation type="submission" date="2016-04" db="EMBL/GenBank/DDBJ databases">
        <authorList>
            <person name="Evans L.H."/>
            <person name="Alamgir A."/>
            <person name="Owens N."/>
            <person name="Weber N.D."/>
            <person name="Virtaneva K."/>
            <person name="Barbian K."/>
            <person name="Babar A."/>
            <person name="Rosenke K."/>
        </authorList>
    </citation>
    <scope>NUCLEOTIDE SEQUENCE [LARGE SCALE GENOMIC DNA]</scope>
    <source>
        <strain evidence="6 8">JL2886</strain>
    </source>
</reference>
<keyword evidence="1" id="KW-0805">Transcription regulation</keyword>
<evidence type="ECO:0000256" key="2">
    <source>
        <dbReference type="ARBA" id="ARBA00023125"/>
    </source>
</evidence>
<keyword evidence="8" id="KW-1185">Reference proteome</keyword>
<evidence type="ECO:0000313" key="6">
    <source>
        <dbReference type="EMBL" id="ANP37955.1"/>
    </source>
</evidence>
<evidence type="ECO:0000259" key="5">
    <source>
        <dbReference type="PROSITE" id="PS50977"/>
    </source>
</evidence>
<proteinExistence type="predicted"/>
<dbReference type="PRINTS" id="PR00455">
    <property type="entry name" value="HTHTETR"/>
</dbReference>
<dbReference type="PANTHER" id="PTHR47506:SF1">
    <property type="entry name" value="HTH-TYPE TRANSCRIPTIONAL REGULATOR YJDC"/>
    <property type="match status" value="1"/>
</dbReference>
<organism evidence="6 8">
    <name type="scientific">Phaeobacter gallaeciensis</name>
    <dbReference type="NCBI Taxonomy" id="60890"/>
    <lineage>
        <taxon>Bacteria</taxon>
        <taxon>Pseudomonadati</taxon>
        <taxon>Pseudomonadota</taxon>
        <taxon>Alphaproteobacteria</taxon>
        <taxon>Rhodobacterales</taxon>
        <taxon>Roseobacteraceae</taxon>
        <taxon>Phaeobacter</taxon>
    </lineage>
</organism>
<dbReference type="SUPFAM" id="SSF48498">
    <property type="entry name" value="Tetracyclin repressor-like, C-terminal domain"/>
    <property type="match status" value="1"/>
</dbReference>
<dbReference type="Proteomes" id="UP000092565">
    <property type="component" value="Chromosome"/>
</dbReference>
<evidence type="ECO:0000256" key="1">
    <source>
        <dbReference type="ARBA" id="ARBA00023015"/>
    </source>
</evidence>
<protein>
    <submittedName>
        <fullName evidence="6">TetR family transcriptional regulator</fullName>
    </submittedName>
    <submittedName>
        <fullName evidence="7">TetR/AcrR family transcriptional regulator</fullName>
    </submittedName>
</protein>
<dbReference type="PROSITE" id="PS50977">
    <property type="entry name" value="HTH_TETR_2"/>
    <property type="match status" value="1"/>
</dbReference>
<dbReference type="OrthoDB" id="9787680at2"/>
<feature type="domain" description="HTH tetR-type" evidence="5">
    <location>
        <begin position="3"/>
        <end position="63"/>
    </location>
</feature>
<dbReference type="Pfam" id="PF00440">
    <property type="entry name" value="TetR_N"/>
    <property type="match status" value="1"/>
</dbReference>
<evidence type="ECO:0000256" key="4">
    <source>
        <dbReference type="PROSITE-ProRule" id="PRU00335"/>
    </source>
</evidence>
<evidence type="ECO:0000256" key="3">
    <source>
        <dbReference type="ARBA" id="ARBA00023163"/>
    </source>
</evidence>
<dbReference type="PATRIC" id="fig|60890.4.peg.2993"/>
<dbReference type="GO" id="GO:0003677">
    <property type="term" value="F:DNA binding"/>
    <property type="evidence" value="ECO:0007669"/>
    <property type="project" value="UniProtKB-UniRule"/>
</dbReference>
<evidence type="ECO:0000313" key="9">
    <source>
        <dbReference type="Proteomes" id="UP001218364"/>
    </source>
</evidence>
<gene>
    <name evidence="6" type="ORF">JL2886_03069</name>
    <name evidence="7" type="ORF">PXK24_06905</name>
</gene>
<dbReference type="EMBL" id="JARCJK010000002">
    <property type="protein sequence ID" value="MDE4165417.1"/>
    <property type="molecule type" value="Genomic_DNA"/>
</dbReference>
<name>A0A1B0ZUV9_9RHOB</name>
<feature type="DNA-binding region" description="H-T-H motif" evidence="4">
    <location>
        <begin position="26"/>
        <end position="45"/>
    </location>
</feature>
<reference evidence="7 9" key="2">
    <citation type="submission" date="2023-02" db="EMBL/GenBank/DDBJ databases">
        <title>Population genomics of bacteria associated with diatom.</title>
        <authorList>
            <person name="Xie J."/>
            <person name="Wang H."/>
        </authorList>
    </citation>
    <scope>NUCLEOTIDE SEQUENCE [LARGE SCALE GENOMIC DNA]</scope>
    <source>
        <strain evidence="7 9">PT47_8</strain>
    </source>
</reference>
<dbReference type="InterPro" id="IPR036271">
    <property type="entry name" value="Tet_transcr_reg_TetR-rel_C_sf"/>
</dbReference>
<dbReference type="Gene3D" id="1.10.357.10">
    <property type="entry name" value="Tetracycline Repressor, domain 2"/>
    <property type="match status" value="1"/>
</dbReference>
<dbReference type="InterPro" id="IPR001647">
    <property type="entry name" value="HTH_TetR"/>
</dbReference>
<dbReference type="AlphaFoldDB" id="A0A1B0ZUV9"/>
<dbReference type="InterPro" id="IPR009057">
    <property type="entry name" value="Homeodomain-like_sf"/>
</dbReference>
<evidence type="ECO:0000313" key="7">
    <source>
        <dbReference type="EMBL" id="MDE4165417.1"/>
    </source>
</evidence>
<sequence>MRPNKRDELVRKALDVFYRNGFHATGMDKLVSETGVSKTSMYKHFRTKEDLILAVLRLRDENFRHWLYRRIEELSDTPKGQMLALFDALSEWFTKPEFRGCMFIKASAEFQEINHPIHAQSAAHKQILQDHFSEIAEAADANDPRLLARQLLLLKEGAIVSAVLARGGGLAGDPAADAKEAARGLIDLQIPST</sequence>
<evidence type="ECO:0000313" key="8">
    <source>
        <dbReference type="Proteomes" id="UP000092565"/>
    </source>
</evidence>
<dbReference type="PANTHER" id="PTHR47506">
    <property type="entry name" value="TRANSCRIPTIONAL REGULATORY PROTEIN"/>
    <property type="match status" value="1"/>
</dbReference>
<keyword evidence="2 4" id="KW-0238">DNA-binding</keyword>